<keyword evidence="3" id="KW-1185">Reference proteome</keyword>
<evidence type="ECO:0000256" key="1">
    <source>
        <dbReference type="SAM" id="MobiDB-lite"/>
    </source>
</evidence>
<evidence type="ECO:0000313" key="2">
    <source>
        <dbReference type="EMBL" id="CAG9862061.1"/>
    </source>
</evidence>
<dbReference type="Proteomes" id="UP001153712">
    <property type="component" value="Chromosome 5"/>
</dbReference>
<reference evidence="2" key="1">
    <citation type="submission" date="2022-01" db="EMBL/GenBank/DDBJ databases">
        <authorList>
            <person name="King R."/>
        </authorList>
    </citation>
    <scope>NUCLEOTIDE SEQUENCE</scope>
</reference>
<organism evidence="2 3">
    <name type="scientific">Phyllotreta striolata</name>
    <name type="common">Striped flea beetle</name>
    <name type="synonym">Crioceris striolata</name>
    <dbReference type="NCBI Taxonomy" id="444603"/>
    <lineage>
        <taxon>Eukaryota</taxon>
        <taxon>Metazoa</taxon>
        <taxon>Ecdysozoa</taxon>
        <taxon>Arthropoda</taxon>
        <taxon>Hexapoda</taxon>
        <taxon>Insecta</taxon>
        <taxon>Pterygota</taxon>
        <taxon>Neoptera</taxon>
        <taxon>Endopterygota</taxon>
        <taxon>Coleoptera</taxon>
        <taxon>Polyphaga</taxon>
        <taxon>Cucujiformia</taxon>
        <taxon>Chrysomeloidea</taxon>
        <taxon>Chrysomelidae</taxon>
        <taxon>Galerucinae</taxon>
        <taxon>Alticini</taxon>
        <taxon>Phyllotreta</taxon>
    </lineage>
</organism>
<dbReference type="AlphaFoldDB" id="A0A9N9TWV1"/>
<proteinExistence type="predicted"/>
<sequence length="129" mass="14135">MPYLIVLSAKITHSKTHQYATDQACPCGTRADVDKSRLESGTTSSTVRPLARPLPASMLGWEEFSQRSPSPPTPGREWQAGVPTPTTPGRVLVVLFPRGKSRGLDVMELESRGNCWMVNGDRCEKVVPN</sequence>
<feature type="region of interest" description="Disordered" evidence="1">
    <location>
        <begin position="35"/>
        <end position="54"/>
    </location>
</feature>
<feature type="region of interest" description="Disordered" evidence="1">
    <location>
        <begin position="59"/>
        <end position="85"/>
    </location>
</feature>
<evidence type="ECO:0000313" key="3">
    <source>
        <dbReference type="Proteomes" id="UP001153712"/>
    </source>
</evidence>
<name>A0A9N9TWV1_PHYSR</name>
<accession>A0A9N9TWV1</accession>
<dbReference type="EMBL" id="OU900098">
    <property type="protein sequence ID" value="CAG9862061.1"/>
    <property type="molecule type" value="Genomic_DNA"/>
</dbReference>
<protein>
    <submittedName>
        <fullName evidence="2">Uncharacterized protein</fullName>
    </submittedName>
</protein>
<gene>
    <name evidence="2" type="ORF">PHYEVI_LOCUS8384</name>
</gene>